<proteinExistence type="predicted"/>
<feature type="domain" description="Protein kinase" evidence="2">
    <location>
        <begin position="1"/>
        <end position="244"/>
    </location>
</feature>
<dbReference type="SUPFAM" id="SSF56112">
    <property type="entry name" value="Protein kinase-like (PK-like)"/>
    <property type="match status" value="1"/>
</dbReference>
<dbReference type="OrthoDB" id="414441at2759"/>
<dbReference type="GO" id="GO:0004672">
    <property type="term" value="F:protein kinase activity"/>
    <property type="evidence" value="ECO:0007669"/>
    <property type="project" value="InterPro"/>
</dbReference>
<feature type="region of interest" description="Disordered" evidence="1">
    <location>
        <begin position="686"/>
        <end position="705"/>
    </location>
</feature>
<evidence type="ECO:0000313" key="4">
    <source>
        <dbReference type="Proteomes" id="UP000654075"/>
    </source>
</evidence>
<evidence type="ECO:0000259" key="2">
    <source>
        <dbReference type="PROSITE" id="PS50011"/>
    </source>
</evidence>
<dbReference type="InterPro" id="IPR000719">
    <property type="entry name" value="Prot_kinase_dom"/>
</dbReference>
<feature type="compositionally biased region" description="Pro residues" evidence="1">
    <location>
        <begin position="449"/>
        <end position="463"/>
    </location>
</feature>
<dbReference type="InterPro" id="IPR008271">
    <property type="entry name" value="Ser/Thr_kinase_AS"/>
</dbReference>
<organism evidence="3 4">
    <name type="scientific">Polarella glacialis</name>
    <name type="common">Dinoflagellate</name>
    <dbReference type="NCBI Taxonomy" id="89957"/>
    <lineage>
        <taxon>Eukaryota</taxon>
        <taxon>Sar</taxon>
        <taxon>Alveolata</taxon>
        <taxon>Dinophyceae</taxon>
        <taxon>Suessiales</taxon>
        <taxon>Suessiaceae</taxon>
        <taxon>Polarella</taxon>
    </lineage>
</organism>
<evidence type="ECO:0000256" key="1">
    <source>
        <dbReference type="SAM" id="MobiDB-lite"/>
    </source>
</evidence>
<dbReference type="InterPro" id="IPR011009">
    <property type="entry name" value="Kinase-like_dom_sf"/>
</dbReference>
<protein>
    <recommendedName>
        <fullName evidence="2">Protein kinase domain-containing protein</fullName>
    </recommendedName>
</protein>
<name>A0A813HBH2_POLGL</name>
<dbReference type="AlphaFoldDB" id="A0A813HBH2"/>
<dbReference type="PROSITE" id="PS50011">
    <property type="entry name" value="PROTEIN_KINASE_DOM"/>
    <property type="match status" value="1"/>
</dbReference>
<dbReference type="GO" id="GO:0005524">
    <property type="term" value="F:ATP binding"/>
    <property type="evidence" value="ECO:0007669"/>
    <property type="project" value="InterPro"/>
</dbReference>
<comment type="caution">
    <text evidence="3">The sequence shown here is derived from an EMBL/GenBank/DDBJ whole genome shotgun (WGS) entry which is preliminary data.</text>
</comment>
<sequence length="705" mass="77783">MRHVNEGRLLVGTFSRDGTEVAIKVLACPKEGGFREEVEVLSRFRHPNLVILMGFARNGKERYLVYELLPGGDLNGRLNKDASFTWKQRLSVVLDSALGLSHLHGSRPQVFHRDVKTQNILMDKNGTGKVADFGLACLAQQNQNSLAVSQTSGTIGYADPLYIRSGVVTEKSEVYSMGMVILEVLTGRPPALQHANGRIEYQFDHLNGEMSRLVAMVDRRGQWPSAMVSLVEIGDTFATALPLVAVRGSEPGTYGVLMKILYGARQKGLTMADHSAGSSSGYISGADAPHKGGHNFNETDEQRKFTAAWVAWGTKCAMDVVKFIWPLFYARTTESFDMTYRWHTHVIGFYKKRGLMTTEGASYADQLDDCLKRGYLPPQHTPEHAFNVTALARLRQENCSQRTRARPSNGWVPDPARKTVTAPKAASPKPVGFKAPPPGWQTPPGWVMSPPPDRPPPAGPPPADAVAQMPPGFMAPSAKAPPQVKSESSSSASGANPPPVPKNRAKAPAPDIPDSVKLELAEEQARADELRRRDLAEADDVELHAAARRARPSEDALRSHPLPSPVVVHLASEFKLAGAEPKDDWIDKAMVYYLRHECGWWNYVDLEPNDRAQERTEDRPPPSGALQLRPYLHGRYATTKWPSRSSVELTERIDFAEHFAAEHDDAPVEGQMTFVDGVCYPEPLALGDWAPEPPNYNDDPDVDFQ</sequence>
<dbReference type="Pfam" id="PF00069">
    <property type="entry name" value="Pkinase"/>
    <property type="match status" value="1"/>
</dbReference>
<dbReference type="PANTHER" id="PTHR46146">
    <property type="entry name" value="SERINE/THREONINE-PROTEIN KINASE-LIKE PROTEIN CCR4"/>
    <property type="match status" value="1"/>
</dbReference>
<feature type="compositionally biased region" description="Low complexity" evidence="1">
    <location>
        <begin position="480"/>
        <end position="495"/>
    </location>
</feature>
<accession>A0A813HBH2</accession>
<dbReference type="PROSITE" id="PS00108">
    <property type="entry name" value="PROTEIN_KINASE_ST"/>
    <property type="match status" value="1"/>
</dbReference>
<evidence type="ECO:0000313" key="3">
    <source>
        <dbReference type="EMBL" id="CAE8634927.1"/>
    </source>
</evidence>
<reference evidence="3" key="1">
    <citation type="submission" date="2021-02" db="EMBL/GenBank/DDBJ databases">
        <authorList>
            <person name="Dougan E. K."/>
            <person name="Rhodes N."/>
            <person name="Thang M."/>
            <person name="Chan C."/>
        </authorList>
    </citation>
    <scope>NUCLEOTIDE SEQUENCE</scope>
</reference>
<dbReference type="SMART" id="SM00220">
    <property type="entry name" value="S_TKc"/>
    <property type="match status" value="1"/>
</dbReference>
<dbReference type="PANTHER" id="PTHR46146:SF3">
    <property type="entry name" value="SERINE_THREONINE-PROTEIN KINASE-LIKE PROTEIN CCR3-RELATED"/>
    <property type="match status" value="1"/>
</dbReference>
<keyword evidence="4" id="KW-1185">Reference proteome</keyword>
<dbReference type="EMBL" id="CAJNNV010031182">
    <property type="protein sequence ID" value="CAE8634927.1"/>
    <property type="molecule type" value="Genomic_DNA"/>
</dbReference>
<gene>
    <name evidence="3" type="ORF">PGLA1383_LOCUS50537</name>
</gene>
<dbReference type="Gene3D" id="1.10.510.10">
    <property type="entry name" value="Transferase(Phosphotransferase) domain 1"/>
    <property type="match status" value="1"/>
</dbReference>
<feature type="region of interest" description="Disordered" evidence="1">
    <location>
        <begin position="398"/>
        <end position="513"/>
    </location>
</feature>
<dbReference type="Proteomes" id="UP000654075">
    <property type="component" value="Unassembled WGS sequence"/>
</dbReference>